<dbReference type="AlphaFoldDB" id="A0AAE3TD07"/>
<reference evidence="1" key="1">
    <citation type="submission" date="2023-03" db="EMBL/GenBank/DDBJ databases">
        <title>Stygiobacter electus gen. nov., sp. nov., facultatively anaerobic thermotolerant bacterium of the class Ignavibacteria from a well of Yessentuki mineral water deposit.</title>
        <authorList>
            <person name="Podosokorskaya O.A."/>
            <person name="Elcheninov A.G."/>
            <person name="Petrova N.F."/>
            <person name="Zavarzina D.G."/>
            <person name="Kublanov I.V."/>
            <person name="Merkel A.Y."/>
        </authorList>
    </citation>
    <scope>NUCLEOTIDE SEQUENCE</scope>
    <source>
        <strain evidence="1">09-Me</strain>
    </source>
</reference>
<proteinExistence type="predicted"/>
<dbReference type="Proteomes" id="UP001221302">
    <property type="component" value="Unassembled WGS sequence"/>
</dbReference>
<protein>
    <submittedName>
        <fullName evidence="1">Uncharacterized protein</fullName>
    </submittedName>
</protein>
<evidence type="ECO:0000313" key="2">
    <source>
        <dbReference type="Proteomes" id="UP001221302"/>
    </source>
</evidence>
<dbReference type="RefSeq" id="WP_321536251.1">
    <property type="nucleotide sequence ID" value="NZ_JARGDL010000014.1"/>
</dbReference>
<gene>
    <name evidence="1" type="ORF">P0M35_09980</name>
</gene>
<dbReference type="EMBL" id="JARGDL010000014">
    <property type="protein sequence ID" value="MDF1612480.1"/>
    <property type="molecule type" value="Genomic_DNA"/>
</dbReference>
<organism evidence="1 2">
    <name type="scientific">Stygiobacter electus</name>
    <dbReference type="NCBI Taxonomy" id="3032292"/>
    <lineage>
        <taxon>Bacteria</taxon>
        <taxon>Pseudomonadati</taxon>
        <taxon>Ignavibacteriota</taxon>
        <taxon>Ignavibacteria</taxon>
        <taxon>Ignavibacteriales</taxon>
        <taxon>Melioribacteraceae</taxon>
        <taxon>Stygiobacter</taxon>
    </lineage>
</organism>
<accession>A0AAE3TD07</accession>
<keyword evidence="2" id="KW-1185">Reference proteome</keyword>
<evidence type="ECO:0000313" key="1">
    <source>
        <dbReference type="EMBL" id="MDF1612480.1"/>
    </source>
</evidence>
<sequence length="213" mass="25079">MKKLILFLFISIYSQNLFPQTKEEINFYSGLFYLSRYIVSDEFKNIKNDLEKVDSLFSKSKTFFNDDISEALLCLTFTCLPFDKIELKIFSRIINIPLPSPPKKIFESRLKNLPSKLFFDSPHNDFGDKDKLSHFFGNAFLRYNFSPFNISKFMGIFVELTEENFFANGGYNYRDLIANNIGEIFAEMLLKNKNSKPSKAFLIYQLLFFRDRI</sequence>
<comment type="caution">
    <text evidence="1">The sequence shown here is derived from an EMBL/GenBank/DDBJ whole genome shotgun (WGS) entry which is preliminary data.</text>
</comment>
<name>A0AAE3TD07_9BACT</name>